<sequence length="197" mass="20827">MSVVAVPPRPRPPARADRPGPRRATATLTLTVDLPPGPLTPRLARLLDLIGELAESGEGRLRAAGAAPAVPGPPSPVPAPGPAASGPLPPGPAAAGPEEVRILAGPRVVRHGGRTVTLTRIEYDLLLFLAERPRRVFTRRQLLSSVWGYDHAVARTVDVHVRRLRAKFGPGAPLVTTVHGVGYRLADDARITVERDG</sequence>
<evidence type="ECO:0000256" key="3">
    <source>
        <dbReference type="SAM" id="MobiDB-lite"/>
    </source>
</evidence>
<accession>A0A420F7G6</accession>
<dbReference type="Gene3D" id="1.10.10.10">
    <property type="entry name" value="Winged helix-like DNA-binding domain superfamily/Winged helix DNA-binding domain"/>
    <property type="match status" value="1"/>
</dbReference>
<keyword evidence="1 2" id="KW-0238">DNA-binding</keyword>
<dbReference type="OrthoDB" id="8927943at2"/>
<dbReference type="SUPFAM" id="SSF46894">
    <property type="entry name" value="C-terminal effector domain of the bipartite response regulators"/>
    <property type="match status" value="1"/>
</dbReference>
<evidence type="ECO:0000256" key="2">
    <source>
        <dbReference type="PROSITE-ProRule" id="PRU01091"/>
    </source>
</evidence>
<feature type="region of interest" description="Disordered" evidence="3">
    <location>
        <begin position="62"/>
        <end position="97"/>
    </location>
</feature>
<feature type="DNA-binding region" description="OmpR/PhoB-type" evidence="2">
    <location>
        <begin position="90"/>
        <end position="187"/>
    </location>
</feature>
<evidence type="ECO:0000313" key="5">
    <source>
        <dbReference type="EMBL" id="RKF28873.1"/>
    </source>
</evidence>
<dbReference type="PROSITE" id="PS51755">
    <property type="entry name" value="OMPR_PHOB"/>
    <property type="match status" value="1"/>
</dbReference>
<gene>
    <name evidence="5" type="ORF">D7I43_03865</name>
</gene>
<dbReference type="SMART" id="SM00862">
    <property type="entry name" value="Trans_reg_C"/>
    <property type="match status" value="1"/>
</dbReference>
<feature type="region of interest" description="Disordered" evidence="3">
    <location>
        <begin position="1"/>
        <end position="24"/>
    </location>
</feature>
<dbReference type="GO" id="GO:0006355">
    <property type="term" value="P:regulation of DNA-templated transcription"/>
    <property type="evidence" value="ECO:0007669"/>
    <property type="project" value="InterPro"/>
</dbReference>
<name>A0A420F7G6_9ACTN</name>
<evidence type="ECO:0000259" key="4">
    <source>
        <dbReference type="PROSITE" id="PS51755"/>
    </source>
</evidence>
<reference evidence="5 6" key="1">
    <citation type="journal article" date="2018" name="Int. J. Syst. Evol. Microbiol.">
        <title>Micromonospora globbae sp. nov., an endophytic actinomycete isolated from roots of Globba winitii C. H. Wright.</title>
        <authorList>
            <person name="Kuncharoen N."/>
            <person name="Pittayakhajonwut P."/>
            <person name="Tanasupawat S."/>
        </authorList>
    </citation>
    <scope>NUCLEOTIDE SEQUENCE [LARGE SCALE GENOMIC DNA]</scope>
    <source>
        <strain evidence="5 6">WPS1-2</strain>
    </source>
</reference>
<organism evidence="5 6">
    <name type="scientific">Micromonospora globbae</name>
    <dbReference type="NCBI Taxonomy" id="1894969"/>
    <lineage>
        <taxon>Bacteria</taxon>
        <taxon>Bacillati</taxon>
        <taxon>Actinomycetota</taxon>
        <taxon>Actinomycetes</taxon>
        <taxon>Micromonosporales</taxon>
        <taxon>Micromonosporaceae</taxon>
        <taxon>Micromonospora</taxon>
    </lineage>
</organism>
<dbReference type="InterPro" id="IPR001867">
    <property type="entry name" value="OmpR/PhoB-type_DNA-bd"/>
</dbReference>
<dbReference type="RefSeq" id="WP_120326960.1">
    <property type="nucleotide sequence ID" value="NZ_CP108084.1"/>
</dbReference>
<protein>
    <submittedName>
        <fullName evidence="5">Winged helix family transcriptional regulator</fullName>
    </submittedName>
</protein>
<dbReference type="Pfam" id="PF00486">
    <property type="entry name" value="Trans_reg_C"/>
    <property type="match status" value="1"/>
</dbReference>
<dbReference type="GO" id="GO:0000160">
    <property type="term" value="P:phosphorelay signal transduction system"/>
    <property type="evidence" value="ECO:0007669"/>
    <property type="project" value="InterPro"/>
</dbReference>
<feature type="compositionally biased region" description="Pro residues" evidence="3">
    <location>
        <begin position="70"/>
        <end position="92"/>
    </location>
</feature>
<evidence type="ECO:0000313" key="6">
    <source>
        <dbReference type="Proteomes" id="UP000285744"/>
    </source>
</evidence>
<dbReference type="InterPro" id="IPR016032">
    <property type="entry name" value="Sig_transdc_resp-reg_C-effctor"/>
</dbReference>
<dbReference type="EMBL" id="RAQQ01000002">
    <property type="protein sequence ID" value="RKF28873.1"/>
    <property type="molecule type" value="Genomic_DNA"/>
</dbReference>
<dbReference type="Proteomes" id="UP000285744">
    <property type="component" value="Unassembled WGS sequence"/>
</dbReference>
<evidence type="ECO:0000256" key="1">
    <source>
        <dbReference type="ARBA" id="ARBA00023125"/>
    </source>
</evidence>
<feature type="domain" description="OmpR/PhoB-type" evidence="4">
    <location>
        <begin position="90"/>
        <end position="187"/>
    </location>
</feature>
<proteinExistence type="predicted"/>
<dbReference type="CDD" id="cd00383">
    <property type="entry name" value="trans_reg_C"/>
    <property type="match status" value="1"/>
</dbReference>
<dbReference type="AlphaFoldDB" id="A0A420F7G6"/>
<dbReference type="GO" id="GO:0003677">
    <property type="term" value="F:DNA binding"/>
    <property type="evidence" value="ECO:0007669"/>
    <property type="project" value="UniProtKB-UniRule"/>
</dbReference>
<comment type="caution">
    <text evidence="5">The sequence shown here is derived from an EMBL/GenBank/DDBJ whole genome shotgun (WGS) entry which is preliminary data.</text>
</comment>
<dbReference type="InterPro" id="IPR036388">
    <property type="entry name" value="WH-like_DNA-bd_sf"/>
</dbReference>